<dbReference type="InterPro" id="IPR036166">
    <property type="entry name" value="YxeA-like_sf"/>
</dbReference>
<dbReference type="PROSITE" id="PS51257">
    <property type="entry name" value="PROKAR_LIPOPROTEIN"/>
    <property type="match status" value="1"/>
</dbReference>
<keyword evidence="2" id="KW-1185">Reference proteome</keyword>
<proteinExistence type="predicted"/>
<dbReference type="AlphaFoldDB" id="A0A0D8I686"/>
<dbReference type="Gene3D" id="2.40.50.480">
    <property type="match status" value="1"/>
</dbReference>
<dbReference type="PANTHER" id="PTHR36433">
    <property type="entry name" value="HYPOTHETICAL CYTOSOLIC PROTEIN"/>
    <property type="match status" value="1"/>
</dbReference>
<gene>
    <name evidence="1" type="ORF">CACET_c26530</name>
</gene>
<dbReference type="EMBL" id="CP009687">
    <property type="protein sequence ID" value="AKL96098.1"/>
    <property type="molecule type" value="Genomic_DNA"/>
</dbReference>
<accession>A0A0D8I686</accession>
<evidence type="ECO:0000313" key="1">
    <source>
        <dbReference type="EMBL" id="AKL96098.1"/>
    </source>
</evidence>
<dbReference type="STRING" id="84022.CACET_c26530"/>
<evidence type="ECO:0000313" key="2">
    <source>
        <dbReference type="Proteomes" id="UP000035704"/>
    </source>
</evidence>
<dbReference type="KEGG" id="cace:CACET_c26530"/>
<name>A0A0D8I686_9CLOT</name>
<protein>
    <submittedName>
        <fullName evidence="1">Uncharacterized protein</fullName>
    </submittedName>
</protein>
<dbReference type="InterPro" id="IPR006542">
    <property type="entry name" value="DUF1093"/>
</dbReference>
<dbReference type="RefSeq" id="WP_044826434.1">
    <property type="nucleotide sequence ID" value="NZ_CP009687.1"/>
</dbReference>
<reference evidence="1 2" key="1">
    <citation type="submission" date="2014-10" db="EMBL/GenBank/DDBJ databases">
        <title>Genome sequence of Clostridium aceticum DSM 1496.</title>
        <authorList>
            <person name="Poehlein A."/>
            <person name="Schiel-Bengelsdorf B."/>
            <person name="Gottschalk G."/>
            <person name="Duerre P."/>
            <person name="Daniel R."/>
        </authorList>
    </citation>
    <scope>NUCLEOTIDE SEQUENCE [LARGE SCALE GENOMIC DNA]</scope>
    <source>
        <strain evidence="1 2">DSM 1496</strain>
    </source>
</reference>
<dbReference type="NCBIfam" id="TIGR01655">
    <property type="entry name" value="yxeA_fam"/>
    <property type="match status" value="1"/>
</dbReference>
<dbReference type="OrthoDB" id="8719215at2"/>
<dbReference type="Pfam" id="PF06486">
    <property type="entry name" value="DUF1093"/>
    <property type="match status" value="1"/>
</dbReference>
<organism evidence="1 2">
    <name type="scientific">Clostridium aceticum</name>
    <dbReference type="NCBI Taxonomy" id="84022"/>
    <lineage>
        <taxon>Bacteria</taxon>
        <taxon>Bacillati</taxon>
        <taxon>Bacillota</taxon>
        <taxon>Clostridia</taxon>
        <taxon>Eubacteriales</taxon>
        <taxon>Clostridiaceae</taxon>
        <taxon>Clostridium</taxon>
    </lineage>
</organism>
<sequence length="120" mass="14013">MKKTFVILAILMLVGVFTACDINRIGKNNVYIEVIEPTEIMEDRLTSEEVITRYIYKQKAFDKKGKPIDVEFSAGKELRQGAYLMLYVKNENEVTSYDEVKWDEIPNDAQIELENYYSEN</sequence>
<dbReference type="Proteomes" id="UP000035704">
    <property type="component" value="Chromosome"/>
</dbReference>
<dbReference type="SUPFAM" id="SSF159121">
    <property type="entry name" value="BC4932-like"/>
    <property type="match status" value="1"/>
</dbReference>
<dbReference type="PATRIC" id="fig|84022.5.peg.2591"/>
<dbReference type="PANTHER" id="PTHR36433:SF2">
    <property type="entry name" value="YXEA FAMILY PROTEIN"/>
    <property type="match status" value="1"/>
</dbReference>